<protein>
    <submittedName>
        <fullName evidence="1">Uncharacterized protein</fullName>
    </submittedName>
</protein>
<proteinExistence type="predicted"/>
<sequence>MQQPRQFFEGQGCVLPECKHHQILRVSQLQRFEHGPVGGDHASGRHGQRKTDLAFQGQGIRDGKRFVHTSRMPDVSGCGLPVPV</sequence>
<keyword evidence="2" id="KW-1185">Reference proteome</keyword>
<dbReference type="EMBL" id="JBHMFI010000001">
    <property type="protein sequence ID" value="MFB9072661.1"/>
    <property type="molecule type" value="Genomic_DNA"/>
</dbReference>
<name>A0ABV5G152_9MICC</name>
<gene>
    <name evidence="1" type="ORF">ACFFX0_16230</name>
</gene>
<comment type="caution">
    <text evidence="1">The sequence shown here is derived from an EMBL/GenBank/DDBJ whole genome shotgun (WGS) entry which is preliminary data.</text>
</comment>
<evidence type="ECO:0000313" key="2">
    <source>
        <dbReference type="Proteomes" id="UP001589575"/>
    </source>
</evidence>
<reference evidence="1 2" key="1">
    <citation type="submission" date="2024-09" db="EMBL/GenBank/DDBJ databases">
        <authorList>
            <person name="Sun Q."/>
            <person name="Mori K."/>
        </authorList>
    </citation>
    <scope>NUCLEOTIDE SEQUENCE [LARGE SCALE GENOMIC DNA]</scope>
    <source>
        <strain evidence="1 2">CCM 7609</strain>
    </source>
</reference>
<organism evidence="1 2">
    <name type="scientific">Citricoccus parietis</name>
    <dbReference type="NCBI Taxonomy" id="592307"/>
    <lineage>
        <taxon>Bacteria</taxon>
        <taxon>Bacillati</taxon>
        <taxon>Actinomycetota</taxon>
        <taxon>Actinomycetes</taxon>
        <taxon>Micrococcales</taxon>
        <taxon>Micrococcaceae</taxon>
        <taxon>Citricoccus</taxon>
    </lineage>
</organism>
<evidence type="ECO:0000313" key="1">
    <source>
        <dbReference type="EMBL" id="MFB9072661.1"/>
    </source>
</evidence>
<accession>A0ABV5G152</accession>
<dbReference type="Proteomes" id="UP001589575">
    <property type="component" value="Unassembled WGS sequence"/>
</dbReference>